<feature type="domain" description="ETS" evidence="5">
    <location>
        <begin position="206"/>
        <end position="286"/>
    </location>
</feature>
<name>A0ABD3TW41_SINWO</name>
<keyword evidence="2 3" id="KW-0238">DNA-binding</keyword>
<dbReference type="PRINTS" id="PR00454">
    <property type="entry name" value="ETSDOMAIN"/>
</dbReference>
<accession>A0ABD3TW41</accession>
<dbReference type="AlphaFoldDB" id="A0ABD3TW41"/>
<dbReference type="InterPro" id="IPR036388">
    <property type="entry name" value="WH-like_DNA-bd_sf"/>
</dbReference>
<dbReference type="EMBL" id="JBJQND010000017">
    <property type="protein sequence ID" value="KAL3841369.1"/>
    <property type="molecule type" value="Genomic_DNA"/>
</dbReference>
<keyword evidence="7" id="KW-1185">Reference proteome</keyword>
<evidence type="ECO:0000256" key="1">
    <source>
        <dbReference type="ARBA" id="ARBA00005562"/>
    </source>
</evidence>
<dbReference type="GO" id="GO:0005634">
    <property type="term" value="C:nucleus"/>
    <property type="evidence" value="ECO:0007669"/>
    <property type="project" value="UniProtKB-SubCell"/>
</dbReference>
<gene>
    <name evidence="6" type="ORF">ACJMK2_019527</name>
</gene>
<comment type="caution">
    <text evidence="6">The sequence shown here is derived from an EMBL/GenBank/DDBJ whole genome shotgun (WGS) entry which is preliminary data.</text>
</comment>
<evidence type="ECO:0000313" key="7">
    <source>
        <dbReference type="Proteomes" id="UP001634394"/>
    </source>
</evidence>
<evidence type="ECO:0000256" key="4">
    <source>
        <dbReference type="SAM" id="MobiDB-lite"/>
    </source>
</evidence>
<feature type="region of interest" description="Disordered" evidence="4">
    <location>
        <begin position="166"/>
        <end position="185"/>
    </location>
</feature>
<evidence type="ECO:0000256" key="2">
    <source>
        <dbReference type="ARBA" id="ARBA00023125"/>
    </source>
</evidence>
<reference evidence="6 7" key="1">
    <citation type="submission" date="2024-11" db="EMBL/GenBank/DDBJ databases">
        <title>Chromosome-level genome assembly of the freshwater bivalve Anodonta woodiana.</title>
        <authorList>
            <person name="Chen X."/>
        </authorList>
    </citation>
    <scope>NUCLEOTIDE SEQUENCE [LARGE SCALE GENOMIC DNA]</scope>
    <source>
        <strain evidence="6">MN2024</strain>
        <tissue evidence="6">Gills</tissue>
    </source>
</reference>
<dbReference type="Gene3D" id="1.10.10.10">
    <property type="entry name" value="Winged helix-like DNA-binding domain superfamily/Winged helix DNA-binding domain"/>
    <property type="match status" value="1"/>
</dbReference>
<keyword evidence="3" id="KW-0539">Nucleus</keyword>
<protein>
    <recommendedName>
        <fullName evidence="5">ETS domain-containing protein</fullName>
    </recommendedName>
</protein>
<sequence>MESLLCDTIGPSSLQISKEDQCDNRVYQDISNNTGTSLGHIFNSLYFGILDQQQLPCVVSNAEYFREDVSRSESSPSPESTTSFDNVPFNKVMADHYTRYVPDNSDSDNESVTLSDGDLNLVREHDSLPKPIYSFSELETVHQRIQTSLPHFDKVFCKRRQRVSKRGRPNTYPKCVDGSESDDPDDDCSIFSVSPNGKNKRGAKNILLWKFLLEQLADRNATHVQWLDEKNGVFRFTDTAETSRLWGQLKKKTDMNFEKLSRGIRHYYKDGLMERMNGTRLVYKFNWTKVPRRYHRRPVNQPLISDDFHCRGKG</sequence>
<dbReference type="InterPro" id="IPR036390">
    <property type="entry name" value="WH_DNA-bd_sf"/>
</dbReference>
<dbReference type="SMART" id="SM00413">
    <property type="entry name" value="ETS"/>
    <property type="match status" value="1"/>
</dbReference>
<dbReference type="GO" id="GO:0003677">
    <property type="term" value="F:DNA binding"/>
    <property type="evidence" value="ECO:0007669"/>
    <property type="project" value="UniProtKB-KW"/>
</dbReference>
<dbReference type="InterPro" id="IPR000418">
    <property type="entry name" value="Ets_dom"/>
</dbReference>
<dbReference type="Pfam" id="PF00178">
    <property type="entry name" value="Ets"/>
    <property type="match status" value="1"/>
</dbReference>
<dbReference type="SUPFAM" id="SSF46785">
    <property type="entry name" value="Winged helix' DNA-binding domain"/>
    <property type="match status" value="1"/>
</dbReference>
<proteinExistence type="inferred from homology"/>
<organism evidence="6 7">
    <name type="scientific">Sinanodonta woodiana</name>
    <name type="common">Chinese pond mussel</name>
    <name type="synonym">Anodonta woodiana</name>
    <dbReference type="NCBI Taxonomy" id="1069815"/>
    <lineage>
        <taxon>Eukaryota</taxon>
        <taxon>Metazoa</taxon>
        <taxon>Spiralia</taxon>
        <taxon>Lophotrochozoa</taxon>
        <taxon>Mollusca</taxon>
        <taxon>Bivalvia</taxon>
        <taxon>Autobranchia</taxon>
        <taxon>Heteroconchia</taxon>
        <taxon>Palaeoheterodonta</taxon>
        <taxon>Unionida</taxon>
        <taxon>Unionoidea</taxon>
        <taxon>Unionidae</taxon>
        <taxon>Unioninae</taxon>
        <taxon>Sinanodonta</taxon>
    </lineage>
</organism>
<comment type="similarity">
    <text evidence="1 3">Belongs to the ETS family.</text>
</comment>
<evidence type="ECO:0000259" key="5">
    <source>
        <dbReference type="PROSITE" id="PS50061"/>
    </source>
</evidence>
<dbReference type="Proteomes" id="UP001634394">
    <property type="component" value="Unassembled WGS sequence"/>
</dbReference>
<evidence type="ECO:0000256" key="3">
    <source>
        <dbReference type="RuleBase" id="RU004019"/>
    </source>
</evidence>
<comment type="subcellular location">
    <subcellularLocation>
        <location evidence="3">Nucleus</location>
    </subcellularLocation>
</comment>
<evidence type="ECO:0000313" key="6">
    <source>
        <dbReference type="EMBL" id="KAL3841369.1"/>
    </source>
</evidence>
<dbReference type="PANTHER" id="PTHR11849">
    <property type="entry name" value="ETS"/>
    <property type="match status" value="1"/>
</dbReference>
<dbReference type="PROSITE" id="PS50061">
    <property type="entry name" value="ETS_DOMAIN_3"/>
    <property type="match status" value="1"/>
</dbReference>
<dbReference type="InterPro" id="IPR046328">
    <property type="entry name" value="ETS_fam"/>
</dbReference>